<dbReference type="AlphaFoldDB" id="A0A2S7YGJ5"/>
<sequence length="176" mass="18845">MRPAGAWRWHGNAPPETTPVTTTYSAESGLVCLALGLGQRIIKRAKKAKSIHRIIFKPSVMRAGVTTSLHVQSLLLVARLYPKPSFAEVFAVGKMQASGEGGGGIASPHCDGLCVIIEMRTIAVLRTGRAVVDAGMGMHWCCAAPSRTHVLFCGPLKLQGYQDSQKRPQTGQAILL</sequence>
<dbReference type="EMBL" id="JRHA01000005">
    <property type="protein sequence ID" value="PQK15310.1"/>
    <property type="molecule type" value="Genomic_DNA"/>
</dbReference>
<evidence type="ECO:0000313" key="1">
    <source>
        <dbReference type="EMBL" id="PQK15310.1"/>
    </source>
</evidence>
<comment type="caution">
    <text evidence="1">The sequence shown here is derived from an EMBL/GenBank/DDBJ whole genome shotgun (WGS) entry which is preliminary data.</text>
</comment>
<reference evidence="1 2" key="1">
    <citation type="submission" date="2016-07" db="EMBL/GenBank/DDBJ databases">
        <title>Comparative genomics of the entomopathogenic fungus Beauveria bassiana.</title>
        <authorList>
            <person name="Valero Jimenez C.A."/>
            <person name="Zwaan B.J."/>
            <person name="Van Kan J.A."/>
            <person name="Takken W."/>
            <person name="Debets A.J."/>
            <person name="Schoustra S.E."/>
            <person name="Koenraadt C.J."/>
        </authorList>
    </citation>
    <scope>NUCLEOTIDE SEQUENCE [LARGE SCALE GENOMIC DNA]</scope>
    <source>
        <strain evidence="1 2">ARSEF 8028</strain>
    </source>
</reference>
<accession>A0A2S7YGJ5</accession>
<protein>
    <submittedName>
        <fullName evidence="1">Uncharacterized protein</fullName>
    </submittedName>
</protein>
<gene>
    <name evidence="1" type="ORF">BB8028_0005g08240</name>
</gene>
<dbReference type="Proteomes" id="UP000237441">
    <property type="component" value="Unassembled WGS sequence"/>
</dbReference>
<name>A0A2S7YGJ5_BEABA</name>
<proteinExistence type="predicted"/>
<organism evidence="1 2">
    <name type="scientific">Beauveria bassiana</name>
    <name type="common">White muscardine disease fungus</name>
    <name type="synonym">Tritirachium shiotae</name>
    <dbReference type="NCBI Taxonomy" id="176275"/>
    <lineage>
        <taxon>Eukaryota</taxon>
        <taxon>Fungi</taxon>
        <taxon>Dikarya</taxon>
        <taxon>Ascomycota</taxon>
        <taxon>Pezizomycotina</taxon>
        <taxon>Sordariomycetes</taxon>
        <taxon>Hypocreomycetidae</taxon>
        <taxon>Hypocreales</taxon>
        <taxon>Cordycipitaceae</taxon>
        <taxon>Beauveria</taxon>
    </lineage>
</organism>
<evidence type="ECO:0000313" key="2">
    <source>
        <dbReference type="Proteomes" id="UP000237441"/>
    </source>
</evidence>